<evidence type="ECO:0000313" key="1">
    <source>
        <dbReference type="EMBL" id="KAJ5342283.1"/>
    </source>
</evidence>
<dbReference type="InterPro" id="IPR036412">
    <property type="entry name" value="HAD-like_sf"/>
</dbReference>
<protein>
    <submittedName>
        <fullName evidence="1">Uncharacterized protein</fullName>
    </submittedName>
</protein>
<dbReference type="Gene3D" id="1.10.150.240">
    <property type="entry name" value="Putative phosphatase, domain 2"/>
    <property type="match status" value="1"/>
</dbReference>
<dbReference type="NCBIfam" id="TIGR01509">
    <property type="entry name" value="HAD-SF-IA-v3"/>
    <property type="match status" value="1"/>
</dbReference>
<dbReference type="PRINTS" id="PR00413">
    <property type="entry name" value="HADHALOGNASE"/>
</dbReference>
<dbReference type="AlphaFoldDB" id="A0A9W9QQJ8"/>
<sequence>MSRFKAIILDLGNVVFEWSTPSPEVAASMRTLMKSSTWFQFECGLISTEQCHGDLGEQFDLQPSEIQSIFHEAFGTLQVNTALVDLIRDLKNKNNLAVYAMSNISQGHIDQLSSSWSQYLNIFDRIFSSGYAGMRKPDLPFYQHVFDEIKLSPDQVLFVDDKLTNLEPAQGLGVHGIQFTTTAEVCKLLVELVDHREAVV</sequence>
<reference evidence="1" key="1">
    <citation type="submission" date="2022-12" db="EMBL/GenBank/DDBJ databases">
        <authorList>
            <person name="Petersen C."/>
        </authorList>
    </citation>
    <scope>NUCLEOTIDE SEQUENCE</scope>
    <source>
        <strain evidence="1">IBT 35675</strain>
    </source>
</reference>
<dbReference type="SFLD" id="SFLDS00003">
    <property type="entry name" value="Haloacid_Dehalogenase"/>
    <property type="match status" value="1"/>
</dbReference>
<dbReference type="EMBL" id="JAPZBR010000008">
    <property type="protein sequence ID" value="KAJ5342283.1"/>
    <property type="molecule type" value="Genomic_DNA"/>
</dbReference>
<gene>
    <name evidence="1" type="ORF">N7541_011407</name>
</gene>
<dbReference type="Gene3D" id="3.40.50.1000">
    <property type="entry name" value="HAD superfamily/HAD-like"/>
    <property type="match status" value="1"/>
</dbReference>
<evidence type="ECO:0000313" key="2">
    <source>
        <dbReference type="Proteomes" id="UP001148299"/>
    </source>
</evidence>
<dbReference type="Proteomes" id="UP001148299">
    <property type="component" value="Unassembled WGS sequence"/>
</dbReference>
<keyword evidence="2" id="KW-1185">Reference proteome</keyword>
<reference evidence="1" key="2">
    <citation type="journal article" date="2023" name="IMA Fungus">
        <title>Comparative genomic study of the Penicillium genus elucidates a diverse pangenome and 15 lateral gene transfer events.</title>
        <authorList>
            <person name="Petersen C."/>
            <person name="Sorensen T."/>
            <person name="Nielsen M.R."/>
            <person name="Sondergaard T.E."/>
            <person name="Sorensen J.L."/>
            <person name="Fitzpatrick D.A."/>
            <person name="Frisvad J.C."/>
            <person name="Nielsen K.L."/>
        </authorList>
    </citation>
    <scope>NUCLEOTIDE SEQUENCE</scope>
    <source>
        <strain evidence="1">IBT 35675</strain>
    </source>
</reference>
<dbReference type="InterPro" id="IPR023214">
    <property type="entry name" value="HAD_sf"/>
</dbReference>
<dbReference type="PANTHER" id="PTHR43611">
    <property type="entry name" value="ALPHA-D-GLUCOSE 1-PHOSPHATE PHOSPHATASE"/>
    <property type="match status" value="1"/>
</dbReference>
<dbReference type="GO" id="GO:0016791">
    <property type="term" value="F:phosphatase activity"/>
    <property type="evidence" value="ECO:0007669"/>
    <property type="project" value="UniProtKB-ARBA"/>
</dbReference>
<comment type="caution">
    <text evidence="1">The sequence shown here is derived from an EMBL/GenBank/DDBJ whole genome shotgun (WGS) entry which is preliminary data.</text>
</comment>
<dbReference type="SFLD" id="SFLDG01129">
    <property type="entry name" value="C1.5:_HAD__Beta-PGM__Phosphata"/>
    <property type="match status" value="1"/>
</dbReference>
<dbReference type="InterPro" id="IPR006439">
    <property type="entry name" value="HAD-SF_hydro_IA"/>
</dbReference>
<organism evidence="1 2">
    <name type="scientific">Penicillium brevicompactum</name>
    <dbReference type="NCBI Taxonomy" id="5074"/>
    <lineage>
        <taxon>Eukaryota</taxon>
        <taxon>Fungi</taxon>
        <taxon>Dikarya</taxon>
        <taxon>Ascomycota</taxon>
        <taxon>Pezizomycotina</taxon>
        <taxon>Eurotiomycetes</taxon>
        <taxon>Eurotiomycetidae</taxon>
        <taxon>Eurotiales</taxon>
        <taxon>Aspergillaceae</taxon>
        <taxon>Penicillium</taxon>
    </lineage>
</organism>
<proteinExistence type="predicted"/>
<dbReference type="PANTHER" id="PTHR43611:SF3">
    <property type="entry name" value="FLAVIN MONONUCLEOTIDE HYDROLASE 1, CHLOROPLATIC"/>
    <property type="match status" value="1"/>
</dbReference>
<dbReference type="InterPro" id="IPR023198">
    <property type="entry name" value="PGP-like_dom2"/>
</dbReference>
<name>A0A9W9QQJ8_PENBR</name>
<dbReference type="SUPFAM" id="SSF56784">
    <property type="entry name" value="HAD-like"/>
    <property type="match status" value="1"/>
</dbReference>
<accession>A0A9W9QQJ8</accession>